<dbReference type="EMBL" id="BARS01048564">
    <property type="protein sequence ID" value="GAG37854.1"/>
    <property type="molecule type" value="Genomic_DNA"/>
</dbReference>
<name>X0X3P9_9ZZZZ</name>
<organism evidence="1">
    <name type="scientific">marine sediment metagenome</name>
    <dbReference type="NCBI Taxonomy" id="412755"/>
    <lineage>
        <taxon>unclassified sequences</taxon>
        <taxon>metagenomes</taxon>
        <taxon>ecological metagenomes</taxon>
    </lineage>
</organism>
<sequence length="195" mass="21353">MSGVAGAARKTAVDKLMTGIRDDNAKVRTEAWLSAGEVGAAAVKPLARVMSNKELEVARAAKRGLWKIVRHSGRPGAGNEKRAVVAKLVELLGDEQPVPVRREVLWMLSEIGSRRFIKQIAALLSNRELREDARMVLQRIPNRGALAALRAGLQSCPEDFKLNIAQSLRQRGVKVRGLPCVKLVPTKKTNVKPLK</sequence>
<comment type="caution">
    <text evidence="1">The sequence shown here is derived from an EMBL/GenBank/DDBJ whole genome shotgun (WGS) entry which is preliminary data.</text>
</comment>
<dbReference type="InterPro" id="IPR011989">
    <property type="entry name" value="ARM-like"/>
</dbReference>
<accession>X0X3P9</accession>
<dbReference type="Gene3D" id="1.25.10.10">
    <property type="entry name" value="Leucine-rich Repeat Variant"/>
    <property type="match status" value="1"/>
</dbReference>
<dbReference type="SUPFAM" id="SSF48371">
    <property type="entry name" value="ARM repeat"/>
    <property type="match status" value="1"/>
</dbReference>
<evidence type="ECO:0008006" key="2">
    <source>
        <dbReference type="Google" id="ProtNLM"/>
    </source>
</evidence>
<dbReference type="InterPro" id="IPR016024">
    <property type="entry name" value="ARM-type_fold"/>
</dbReference>
<reference evidence="1" key="1">
    <citation type="journal article" date="2014" name="Front. Microbiol.">
        <title>High frequency of phylogenetically diverse reductive dehalogenase-homologous genes in deep subseafloor sedimentary metagenomes.</title>
        <authorList>
            <person name="Kawai M."/>
            <person name="Futagami T."/>
            <person name="Toyoda A."/>
            <person name="Takaki Y."/>
            <person name="Nishi S."/>
            <person name="Hori S."/>
            <person name="Arai W."/>
            <person name="Tsubouchi T."/>
            <person name="Morono Y."/>
            <person name="Uchiyama I."/>
            <person name="Ito T."/>
            <person name="Fujiyama A."/>
            <person name="Inagaki F."/>
            <person name="Takami H."/>
        </authorList>
    </citation>
    <scope>NUCLEOTIDE SEQUENCE</scope>
    <source>
        <strain evidence="1">Expedition CK06-06</strain>
    </source>
</reference>
<dbReference type="AlphaFoldDB" id="X0X3P9"/>
<gene>
    <name evidence="1" type="ORF">S01H1_72764</name>
</gene>
<evidence type="ECO:0000313" key="1">
    <source>
        <dbReference type="EMBL" id="GAG37854.1"/>
    </source>
</evidence>
<proteinExistence type="predicted"/>
<protein>
    <recommendedName>
        <fullName evidence="2">HEAT repeat domain-containing protein</fullName>
    </recommendedName>
</protein>